<evidence type="ECO:0000313" key="2">
    <source>
        <dbReference type="EMBL" id="MDT0647513.1"/>
    </source>
</evidence>
<protein>
    <submittedName>
        <fullName evidence="2">DUF5103 domain-containing protein</fullName>
    </submittedName>
</protein>
<evidence type="ECO:0000313" key="3">
    <source>
        <dbReference type="Proteomes" id="UP001245285"/>
    </source>
</evidence>
<dbReference type="Proteomes" id="UP001245285">
    <property type="component" value="Unassembled WGS sequence"/>
</dbReference>
<feature type="domain" description="Type 9 secretion system plug protein N-terminal" evidence="1">
    <location>
        <begin position="31"/>
        <end position="154"/>
    </location>
</feature>
<reference evidence="2 3" key="1">
    <citation type="submission" date="2023-09" db="EMBL/GenBank/DDBJ databases">
        <authorList>
            <person name="Rey-Velasco X."/>
        </authorList>
    </citation>
    <scope>NUCLEOTIDE SEQUENCE [LARGE SCALE GENOMIC DNA]</scope>
    <source>
        <strain evidence="2 3">F260</strain>
    </source>
</reference>
<evidence type="ECO:0000259" key="1">
    <source>
        <dbReference type="Pfam" id="PF17116"/>
    </source>
</evidence>
<dbReference type="RefSeq" id="WP_311495618.1">
    <property type="nucleotide sequence ID" value="NZ_JAVRHO010000017.1"/>
</dbReference>
<sequence>MKIFLILYLFFGLNCYLYSQEVLEILPPNYIRSIRLSGSNGIQSGNPILQLGEELHLSFDDIIGDEADYYYTIEHYNYDWSLSQLTKSEYLEGFDDIRIFNYQNSLNTLQPFSHYELQIPNSDTGNFKVTGNYMIKIFSAERELVFSRKFIVYQPIAQVGVAIKRSRNINFIDQKQVVNFSINSPDLLLKNPEQNVKVLILQNHNLKTAIKNVPPQYTIGNELVYKYDEETSFWGGNEYIQFDNKELRATTADINFVEVNELYHHYLFPDFTRAGEPYTFNPDINGGFVIRNLRGNNSDIEAEYVWVHFQLKNYDALDDGEIHLYGKFNNFVLDETTRLSFNEETGLYEGVRLFKQGFYNYKYVLLEPNGVLNEGFISGNFDETENEYQVIVYYRMPGARYDRVIGLGTANSVNISN</sequence>
<gene>
    <name evidence="2" type="ORF">RM545_12510</name>
</gene>
<name>A0ABU3CMD0_9FLAO</name>
<dbReference type="EMBL" id="JAVRHO010000017">
    <property type="protein sequence ID" value="MDT0647513.1"/>
    <property type="molecule type" value="Genomic_DNA"/>
</dbReference>
<proteinExistence type="predicted"/>
<dbReference type="Pfam" id="PF17116">
    <property type="entry name" value="T9SS_plug_1st"/>
    <property type="match status" value="1"/>
</dbReference>
<organism evidence="2 3">
    <name type="scientific">Autumnicola lenta</name>
    <dbReference type="NCBI Taxonomy" id="3075593"/>
    <lineage>
        <taxon>Bacteria</taxon>
        <taxon>Pseudomonadati</taxon>
        <taxon>Bacteroidota</taxon>
        <taxon>Flavobacteriia</taxon>
        <taxon>Flavobacteriales</taxon>
        <taxon>Flavobacteriaceae</taxon>
        <taxon>Autumnicola</taxon>
    </lineage>
</organism>
<dbReference type="InterPro" id="IPR031345">
    <property type="entry name" value="T9SS_Plug_N"/>
</dbReference>
<comment type="caution">
    <text evidence="2">The sequence shown here is derived from an EMBL/GenBank/DDBJ whole genome shotgun (WGS) entry which is preliminary data.</text>
</comment>
<keyword evidence="3" id="KW-1185">Reference proteome</keyword>
<accession>A0ABU3CMD0</accession>